<dbReference type="Proteomes" id="UP001228690">
    <property type="component" value="Chromosome"/>
</dbReference>
<dbReference type="InterPro" id="IPR036388">
    <property type="entry name" value="WH-like_DNA-bd_sf"/>
</dbReference>
<sequence length="486" mass="55462">MSKTALCRKILSSLLQRSQSLNDLAALCECSKTTIQRRIQDIPAMFFVGLDVRLEQNRNQTLHLLGQDLGLLREKLIRESGTGKKVMWYNQVERQTLILMELVSSPEGFAKLSVLGNFVGVTDATVLRDIKALNKKLIGSPIYSQQGVGTHIQAERREFFAALLEYFFGHLDPSTVLMLLSSCKDYNFYAYDTTIHSCVLKYLSNKVDFVSITEMISTLETIFSTKFSDISYVNIFLFFALMNLQKVFDLEEGYDKSFPILEKEGTKGLMEVNAELAGYVVGLDTSLLKHIPPEALPEMDWDGLSADLRGLFEGSISEAWELVWENIKPYLQLLHYRKQKGFVYWENMIHYDLLDSVRIEWSLFRDLDDYCAKKHVSSWLSADELLFLLETYLPADKEVVPVILVCVAGVHTTNVLRKMIEMNCSKVRITEVLSLRDFDSREYEGSIIISTVSSELLPRNSIIIGSFISKINWPDLQESVLRLGSR</sequence>
<evidence type="ECO:0000313" key="3">
    <source>
        <dbReference type="EMBL" id="WGK68172.1"/>
    </source>
</evidence>
<organism evidence="3 4">
    <name type="scientific">Candidatus Haliotispira prima</name>
    <dbReference type="NCBI Taxonomy" id="3034016"/>
    <lineage>
        <taxon>Bacteria</taxon>
        <taxon>Pseudomonadati</taxon>
        <taxon>Spirochaetota</taxon>
        <taxon>Spirochaetia</taxon>
        <taxon>Spirochaetales</taxon>
        <taxon>Spirochaetaceae</taxon>
        <taxon>Candidatus Haliotispira</taxon>
    </lineage>
</organism>
<proteinExistence type="predicted"/>
<keyword evidence="4" id="KW-1185">Reference proteome</keyword>
<dbReference type="PANTHER" id="PTHR30185:SF18">
    <property type="entry name" value="TRANSCRIPTIONAL REGULATOR MTLR"/>
    <property type="match status" value="1"/>
</dbReference>
<dbReference type="RefSeq" id="WP_326926342.1">
    <property type="nucleotide sequence ID" value="NZ_CP123443.1"/>
</dbReference>
<dbReference type="PANTHER" id="PTHR30185">
    <property type="entry name" value="CRYPTIC BETA-GLUCOSIDE BGL OPERON ANTITERMINATOR"/>
    <property type="match status" value="1"/>
</dbReference>
<evidence type="ECO:0000256" key="1">
    <source>
        <dbReference type="ARBA" id="ARBA00023015"/>
    </source>
</evidence>
<keyword evidence="1" id="KW-0805">Transcription regulation</keyword>
<dbReference type="EMBL" id="CP123443">
    <property type="protein sequence ID" value="WGK68172.1"/>
    <property type="molecule type" value="Genomic_DNA"/>
</dbReference>
<reference evidence="3 4" key="1">
    <citation type="submission" date="2023-04" db="EMBL/GenBank/DDBJ databases">
        <title>Spirochaete genome identified in red abalone sample constitutes a novel genus.</title>
        <authorList>
            <person name="Sharma S.P."/>
            <person name="Purcell C.M."/>
            <person name="Hyde J.R."/>
            <person name="Severin A.J."/>
        </authorList>
    </citation>
    <scope>NUCLEOTIDE SEQUENCE [LARGE SCALE GENOMIC DNA]</scope>
    <source>
        <strain evidence="3 4">SP-2023</strain>
    </source>
</reference>
<gene>
    <name evidence="3" type="ORF">P0082_06715</name>
</gene>
<accession>A0ABY8MDW0</accession>
<evidence type="ECO:0000256" key="2">
    <source>
        <dbReference type="ARBA" id="ARBA00023163"/>
    </source>
</evidence>
<dbReference type="InterPro" id="IPR050661">
    <property type="entry name" value="BglG_antiterminators"/>
</dbReference>
<name>A0ABY8MDW0_9SPIO</name>
<dbReference type="Gene3D" id="1.10.10.10">
    <property type="entry name" value="Winged helix-like DNA-binding domain superfamily/Winged helix DNA-binding domain"/>
    <property type="match status" value="1"/>
</dbReference>
<keyword evidence="2" id="KW-0804">Transcription</keyword>
<protein>
    <submittedName>
        <fullName evidence="3">HTH domain-containing protein</fullName>
    </submittedName>
</protein>
<evidence type="ECO:0000313" key="4">
    <source>
        <dbReference type="Proteomes" id="UP001228690"/>
    </source>
</evidence>